<feature type="signal peptide" evidence="9">
    <location>
        <begin position="1"/>
        <end position="35"/>
    </location>
</feature>
<dbReference type="GO" id="GO:0016020">
    <property type="term" value="C:membrane"/>
    <property type="evidence" value="ECO:0007669"/>
    <property type="project" value="UniProtKB-SubCell"/>
</dbReference>
<feature type="transmembrane region" description="Helical" evidence="8">
    <location>
        <begin position="121"/>
        <end position="137"/>
    </location>
</feature>
<comment type="similarity">
    <text evidence="2">Belongs to the peptidase S54 family.</text>
</comment>
<keyword evidence="4 8" id="KW-0812">Transmembrane</keyword>
<dbReference type="PANTHER" id="PTHR43066">
    <property type="entry name" value="RHOMBOID-RELATED PROTEIN"/>
    <property type="match status" value="1"/>
</dbReference>
<evidence type="ECO:0000256" key="8">
    <source>
        <dbReference type="SAM" id="Phobius"/>
    </source>
</evidence>
<protein>
    <submittedName>
        <fullName evidence="11">Rhomboid family GlyGly-CTERM serine protease</fullName>
    </submittedName>
</protein>
<gene>
    <name evidence="11" type="ORF">SAMN02745117_00043</name>
</gene>
<dbReference type="OrthoDB" id="196054at2"/>
<name>A0A1M4S9J6_9BURK</name>
<dbReference type="STRING" id="1122156.SAMN02745117_00043"/>
<dbReference type="EMBL" id="FQUZ01000001">
    <property type="protein sequence ID" value="SHE28815.1"/>
    <property type="molecule type" value="Genomic_DNA"/>
</dbReference>
<evidence type="ECO:0000256" key="4">
    <source>
        <dbReference type="ARBA" id="ARBA00022692"/>
    </source>
</evidence>
<evidence type="ECO:0000256" key="5">
    <source>
        <dbReference type="ARBA" id="ARBA00022801"/>
    </source>
</evidence>
<evidence type="ECO:0000256" key="1">
    <source>
        <dbReference type="ARBA" id="ARBA00004141"/>
    </source>
</evidence>
<dbReference type="InterPro" id="IPR022764">
    <property type="entry name" value="Peptidase_S54_rhomboid_dom"/>
</dbReference>
<dbReference type="Gene3D" id="1.20.1540.10">
    <property type="entry name" value="Rhomboid-like"/>
    <property type="match status" value="1"/>
</dbReference>
<evidence type="ECO:0000256" key="2">
    <source>
        <dbReference type="ARBA" id="ARBA00009045"/>
    </source>
</evidence>
<comment type="subcellular location">
    <subcellularLocation>
        <location evidence="1">Membrane</location>
        <topology evidence="1">Multi-pass membrane protein</topology>
    </subcellularLocation>
</comment>
<evidence type="ECO:0000259" key="10">
    <source>
        <dbReference type="Pfam" id="PF01694"/>
    </source>
</evidence>
<evidence type="ECO:0000313" key="11">
    <source>
        <dbReference type="EMBL" id="SHE28815.1"/>
    </source>
</evidence>
<dbReference type="GO" id="GO:0004252">
    <property type="term" value="F:serine-type endopeptidase activity"/>
    <property type="evidence" value="ECO:0007669"/>
    <property type="project" value="InterPro"/>
</dbReference>
<dbReference type="SUPFAM" id="SSF144091">
    <property type="entry name" value="Rhomboid-like"/>
    <property type="match status" value="1"/>
</dbReference>
<dbReference type="Pfam" id="PF01694">
    <property type="entry name" value="Rhomboid"/>
    <property type="match status" value="1"/>
</dbReference>
<evidence type="ECO:0000256" key="3">
    <source>
        <dbReference type="ARBA" id="ARBA00022670"/>
    </source>
</evidence>
<feature type="transmembrane region" description="Helical" evidence="8">
    <location>
        <begin position="61"/>
        <end position="84"/>
    </location>
</feature>
<feature type="transmembrane region" description="Helical" evidence="8">
    <location>
        <begin position="181"/>
        <end position="198"/>
    </location>
</feature>
<dbReference type="InterPro" id="IPR023826">
    <property type="entry name" value="Rhom-like_SP_proteobac"/>
</dbReference>
<feature type="transmembrane region" description="Helical" evidence="8">
    <location>
        <begin position="96"/>
        <end position="115"/>
    </location>
</feature>
<dbReference type="NCBIfam" id="TIGR03902">
    <property type="entry name" value="rhom_GG_sort"/>
    <property type="match status" value="1"/>
</dbReference>
<keyword evidence="6 8" id="KW-1133">Transmembrane helix</keyword>
<dbReference type="PANTHER" id="PTHR43066:SF1">
    <property type="entry name" value="RHOMBOID PROTEIN 2"/>
    <property type="match status" value="1"/>
</dbReference>
<keyword evidence="12" id="KW-1185">Reference proteome</keyword>
<accession>A0A1M4S9J6</accession>
<dbReference type="AlphaFoldDB" id="A0A1M4S9J6"/>
<organism evidence="11 12">
    <name type="scientific">Lampropedia hyalina DSM 16112</name>
    <dbReference type="NCBI Taxonomy" id="1122156"/>
    <lineage>
        <taxon>Bacteria</taxon>
        <taxon>Pseudomonadati</taxon>
        <taxon>Pseudomonadota</taxon>
        <taxon>Betaproteobacteria</taxon>
        <taxon>Burkholderiales</taxon>
        <taxon>Comamonadaceae</taxon>
        <taxon>Lampropedia</taxon>
    </lineage>
</organism>
<dbReference type="RefSeq" id="WP_084522571.1">
    <property type="nucleotide sequence ID" value="NZ_FQUZ01000001.1"/>
</dbReference>
<keyword evidence="5" id="KW-0378">Hydrolase</keyword>
<keyword evidence="7 8" id="KW-0472">Membrane</keyword>
<dbReference type="GO" id="GO:0006508">
    <property type="term" value="P:proteolysis"/>
    <property type="evidence" value="ECO:0007669"/>
    <property type="project" value="UniProtKB-KW"/>
</dbReference>
<sequence length="204" mass="21932">MTGATTAPQQQPSSRPNRAASLCACLLLLVLLALAAGADPVREALRYDRQAIAAGQWWRLLTAHLVHLGWAHALLNGIGILLCAGLAPAVFACKKFLLLMLFLGTGIGVLMYSGYPDIGRYVGFSGVLYGLFVVGLWPQRHDALMRCALILVLGWAGWQLLLAPLPSEEQMIGGRIVAEAHFLGVLLAGAWLMALAGIRRMPRP</sequence>
<evidence type="ECO:0000256" key="6">
    <source>
        <dbReference type="ARBA" id="ARBA00022989"/>
    </source>
</evidence>
<evidence type="ECO:0000256" key="7">
    <source>
        <dbReference type="ARBA" id="ARBA00023136"/>
    </source>
</evidence>
<proteinExistence type="inferred from homology"/>
<dbReference type="InterPro" id="IPR035952">
    <property type="entry name" value="Rhomboid-like_sf"/>
</dbReference>
<keyword evidence="3 11" id="KW-0645">Protease</keyword>
<evidence type="ECO:0000256" key="9">
    <source>
        <dbReference type="SAM" id="SignalP"/>
    </source>
</evidence>
<dbReference type="Proteomes" id="UP000184327">
    <property type="component" value="Unassembled WGS sequence"/>
</dbReference>
<feature type="transmembrane region" description="Helical" evidence="8">
    <location>
        <begin position="144"/>
        <end position="161"/>
    </location>
</feature>
<reference evidence="11 12" key="1">
    <citation type="submission" date="2016-11" db="EMBL/GenBank/DDBJ databases">
        <authorList>
            <person name="Jaros S."/>
            <person name="Januszkiewicz K."/>
            <person name="Wedrychowicz H."/>
        </authorList>
    </citation>
    <scope>NUCLEOTIDE SEQUENCE [LARGE SCALE GENOMIC DNA]</scope>
    <source>
        <strain evidence="11 12">DSM 16112</strain>
    </source>
</reference>
<feature type="chain" id="PRO_5012974010" evidence="9">
    <location>
        <begin position="36"/>
        <end position="204"/>
    </location>
</feature>
<evidence type="ECO:0000313" key="12">
    <source>
        <dbReference type="Proteomes" id="UP000184327"/>
    </source>
</evidence>
<feature type="domain" description="Peptidase S54 rhomboid" evidence="10">
    <location>
        <begin position="55"/>
        <end position="193"/>
    </location>
</feature>
<keyword evidence="9" id="KW-0732">Signal</keyword>